<dbReference type="FunFam" id="3.30.470.30:FF:000001">
    <property type="entry name" value="DNA ligase"/>
    <property type="match status" value="1"/>
</dbReference>
<feature type="binding site" evidence="15">
    <location>
        <begin position="79"/>
        <end position="80"/>
    </location>
    <ligand>
        <name>NAD(+)</name>
        <dbReference type="ChEBI" id="CHEBI:57540"/>
    </ligand>
</feature>
<dbReference type="SMART" id="SM00292">
    <property type="entry name" value="BRCT"/>
    <property type="match status" value="1"/>
</dbReference>
<dbReference type="Gene3D" id="2.40.50.140">
    <property type="entry name" value="Nucleic acid-binding proteins"/>
    <property type="match status" value="1"/>
</dbReference>
<dbReference type="InterPro" id="IPR012340">
    <property type="entry name" value="NA-bd_OB-fold"/>
</dbReference>
<dbReference type="Pfam" id="PF12826">
    <property type="entry name" value="HHH_2"/>
    <property type="match status" value="1"/>
</dbReference>
<dbReference type="InterPro" id="IPR004150">
    <property type="entry name" value="NAD_DNA_ligase_OB"/>
</dbReference>
<dbReference type="Pfam" id="PF03119">
    <property type="entry name" value="DNA_ligase_ZBD"/>
    <property type="match status" value="1"/>
</dbReference>
<dbReference type="NCBIfam" id="TIGR00575">
    <property type="entry name" value="dnlj"/>
    <property type="match status" value="1"/>
</dbReference>
<feature type="binding site" evidence="15">
    <location>
        <position position="133"/>
    </location>
    <ligand>
        <name>NAD(+)</name>
        <dbReference type="ChEBI" id="CHEBI:57540"/>
    </ligand>
</feature>
<feature type="binding site" evidence="15">
    <location>
        <position position="403"/>
    </location>
    <ligand>
        <name>Zn(2+)</name>
        <dbReference type="ChEBI" id="CHEBI:29105"/>
    </ligand>
</feature>
<dbReference type="Gene3D" id="6.20.10.30">
    <property type="match status" value="1"/>
</dbReference>
<dbReference type="InterPro" id="IPR041663">
    <property type="entry name" value="DisA/LigA_HHH"/>
</dbReference>
<dbReference type="Pfam" id="PF03120">
    <property type="entry name" value="OB_DNA_ligase"/>
    <property type="match status" value="1"/>
</dbReference>
<dbReference type="FunFam" id="1.10.150.20:FF:000007">
    <property type="entry name" value="DNA ligase"/>
    <property type="match status" value="1"/>
</dbReference>
<evidence type="ECO:0000256" key="10">
    <source>
        <dbReference type="ARBA" id="ARBA00023027"/>
    </source>
</evidence>
<evidence type="ECO:0000256" key="16">
    <source>
        <dbReference type="RuleBase" id="RU000618"/>
    </source>
</evidence>
<gene>
    <name evidence="15 18" type="primary">ligA</name>
    <name evidence="18" type="ORF">PRVXT_000749</name>
</gene>
<feature type="domain" description="BRCT" evidence="17">
    <location>
        <begin position="581"/>
        <end position="659"/>
    </location>
</feature>
<dbReference type="SMART" id="SM00278">
    <property type="entry name" value="HhH1"/>
    <property type="match status" value="3"/>
</dbReference>
<feature type="binding site" evidence="15">
    <location>
        <position position="423"/>
    </location>
    <ligand>
        <name>Zn(2+)</name>
        <dbReference type="ChEBI" id="CHEBI:29105"/>
    </ligand>
</feature>
<keyword evidence="5 15" id="KW-0235">DNA replication</keyword>
<reference evidence="18" key="2">
    <citation type="submission" date="2024-06" db="EMBL/GenBank/DDBJ databases">
        <authorList>
            <person name="Petrova K.O."/>
            <person name="Toshchakov S.V."/>
            <person name="Boltjanskaja Y.V."/>
            <person name="Kevbrin V."/>
        </authorList>
    </citation>
    <scope>NUCLEOTIDE SEQUENCE</scope>
    <source>
        <strain evidence="18">Z-910T</strain>
    </source>
</reference>
<dbReference type="InterPro" id="IPR010994">
    <property type="entry name" value="RuvA_2-like"/>
</dbReference>
<keyword evidence="8 15" id="KW-0862">Zinc</keyword>
<feature type="active site" description="N6-AMP-lysine intermediate" evidence="15">
    <location>
        <position position="112"/>
    </location>
</feature>
<dbReference type="GO" id="GO:0003677">
    <property type="term" value="F:DNA binding"/>
    <property type="evidence" value="ECO:0007669"/>
    <property type="project" value="InterPro"/>
</dbReference>
<dbReference type="Gene3D" id="1.10.287.610">
    <property type="entry name" value="Helix hairpin bin"/>
    <property type="match status" value="1"/>
</dbReference>
<reference evidence="18" key="1">
    <citation type="journal article" date="2013" name="Extremophiles">
        <title>Proteinivorax tanatarense gen. nov., sp. nov., an anaerobic, haloalkaliphilic, proteolytic bacterium isolated from a decaying algal bloom, and proposal of Proteinivoraceae fam. nov.</title>
        <authorList>
            <person name="Kevbrin V."/>
            <person name="Boltyanskaya Y."/>
            <person name="Zhilina T."/>
            <person name="Kolganova T."/>
            <person name="Lavrentjeva E."/>
            <person name="Kuznetsov B."/>
        </authorList>
    </citation>
    <scope>NUCLEOTIDE SEQUENCE</scope>
    <source>
        <strain evidence="18">Z-910T</strain>
    </source>
</reference>
<feature type="binding site" evidence="15">
    <location>
        <position position="418"/>
    </location>
    <ligand>
        <name>Zn(2+)</name>
        <dbReference type="ChEBI" id="CHEBI:29105"/>
    </ligand>
</feature>
<comment type="similarity">
    <text evidence="14 15">Belongs to the NAD-dependent DNA ligase family. LigA subfamily.</text>
</comment>
<keyword evidence="7 15" id="KW-0227">DNA damage</keyword>
<dbReference type="InterPro" id="IPR003583">
    <property type="entry name" value="Hlx-hairpin-Hlx_DNA-bd_motif"/>
</dbReference>
<name>A0AAU7VNG8_9FIRM</name>
<keyword evidence="4 15" id="KW-0436">Ligase</keyword>
<dbReference type="SUPFAM" id="SSF52113">
    <property type="entry name" value="BRCT domain"/>
    <property type="match status" value="1"/>
</dbReference>
<dbReference type="InterPro" id="IPR001357">
    <property type="entry name" value="BRCT_dom"/>
</dbReference>
<organism evidence="18">
    <name type="scientific">Proteinivorax tanatarense</name>
    <dbReference type="NCBI Taxonomy" id="1260629"/>
    <lineage>
        <taxon>Bacteria</taxon>
        <taxon>Bacillati</taxon>
        <taxon>Bacillota</taxon>
        <taxon>Clostridia</taxon>
        <taxon>Eubacteriales</taxon>
        <taxon>Proteinivoracaceae</taxon>
        <taxon>Proteinivorax</taxon>
    </lineage>
</organism>
<evidence type="ECO:0000313" key="18">
    <source>
        <dbReference type="EMBL" id="XBX75610.1"/>
    </source>
</evidence>
<dbReference type="Gene3D" id="3.40.50.10190">
    <property type="entry name" value="BRCT domain"/>
    <property type="match status" value="1"/>
</dbReference>
<evidence type="ECO:0000256" key="5">
    <source>
        <dbReference type="ARBA" id="ARBA00022705"/>
    </source>
</evidence>
<dbReference type="Gene3D" id="1.10.150.20">
    <property type="entry name" value="5' to 3' exonuclease, C-terminal subdomain"/>
    <property type="match status" value="2"/>
</dbReference>
<dbReference type="GO" id="GO:0046872">
    <property type="term" value="F:metal ion binding"/>
    <property type="evidence" value="ECO:0007669"/>
    <property type="project" value="UniProtKB-KW"/>
</dbReference>
<dbReference type="PANTHER" id="PTHR23389:SF9">
    <property type="entry name" value="DNA LIGASE"/>
    <property type="match status" value="1"/>
</dbReference>
<dbReference type="EC" id="6.5.1.2" evidence="2 15"/>
<dbReference type="RefSeq" id="WP_350344353.1">
    <property type="nucleotide sequence ID" value="NZ_CP158367.1"/>
</dbReference>
<dbReference type="PROSITE" id="PS50172">
    <property type="entry name" value="BRCT"/>
    <property type="match status" value="1"/>
</dbReference>
<dbReference type="CDD" id="cd17748">
    <property type="entry name" value="BRCT_DNA_ligase_like"/>
    <property type="match status" value="1"/>
</dbReference>
<proteinExistence type="inferred from homology"/>
<dbReference type="PROSITE" id="PS01055">
    <property type="entry name" value="DNA_LIGASE_N1"/>
    <property type="match status" value="1"/>
</dbReference>
<protein>
    <recommendedName>
        <fullName evidence="3 15">DNA ligase</fullName>
        <ecNumber evidence="2 15">6.5.1.2</ecNumber>
    </recommendedName>
    <alternativeName>
        <fullName evidence="15">Polydeoxyribonucleotide synthase [NAD(+)]</fullName>
    </alternativeName>
</protein>
<dbReference type="FunFam" id="1.10.150.20:FF:000006">
    <property type="entry name" value="DNA ligase"/>
    <property type="match status" value="1"/>
</dbReference>
<dbReference type="PIRSF" id="PIRSF001604">
    <property type="entry name" value="LigA"/>
    <property type="match status" value="1"/>
</dbReference>
<dbReference type="CDD" id="cd00114">
    <property type="entry name" value="LIGANc"/>
    <property type="match status" value="1"/>
</dbReference>
<dbReference type="EMBL" id="CP158367">
    <property type="protein sequence ID" value="XBX75610.1"/>
    <property type="molecule type" value="Genomic_DNA"/>
</dbReference>
<dbReference type="HAMAP" id="MF_01588">
    <property type="entry name" value="DNA_ligase_A"/>
    <property type="match status" value="1"/>
</dbReference>
<dbReference type="GO" id="GO:0003911">
    <property type="term" value="F:DNA ligase (NAD+) activity"/>
    <property type="evidence" value="ECO:0007669"/>
    <property type="project" value="UniProtKB-UniRule"/>
</dbReference>
<dbReference type="PROSITE" id="PS01056">
    <property type="entry name" value="DNA_LIGASE_N2"/>
    <property type="match status" value="1"/>
</dbReference>
<dbReference type="Pfam" id="PF00533">
    <property type="entry name" value="BRCT"/>
    <property type="match status" value="1"/>
</dbReference>
<dbReference type="GO" id="GO:0006260">
    <property type="term" value="P:DNA replication"/>
    <property type="evidence" value="ECO:0007669"/>
    <property type="project" value="UniProtKB-KW"/>
</dbReference>
<feature type="binding site" evidence="15">
    <location>
        <position position="306"/>
    </location>
    <ligand>
        <name>NAD(+)</name>
        <dbReference type="ChEBI" id="CHEBI:57540"/>
    </ligand>
</feature>
<dbReference type="AlphaFoldDB" id="A0AAU7VNG8"/>
<evidence type="ECO:0000256" key="15">
    <source>
        <dbReference type="HAMAP-Rule" id="MF_01588"/>
    </source>
</evidence>
<feature type="binding site" evidence="15">
    <location>
        <position position="282"/>
    </location>
    <ligand>
        <name>NAD(+)</name>
        <dbReference type="ChEBI" id="CHEBI:57540"/>
    </ligand>
</feature>
<dbReference type="SMART" id="SM00532">
    <property type="entry name" value="LIGANc"/>
    <property type="match status" value="1"/>
</dbReference>
<accession>A0AAU7VNG8</accession>
<comment type="cofactor">
    <cofactor evidence="15">
        <name>Mg(2+)</name>
        <dbReference type="ChEBI" id="CHEBI:18420"/>
    </cofactor>
    <cofactor evidence="15">
        <name>Mn(2+)</name>
        <dbReference type="ChEBI" id="CHEBI:29035"/>
    </cofactor>
</comment>
<dbReference type="InterPro" id="IPR036420">
    <property type="entry name" value="BRCT_dom_sf"/>
</dbReference>
<evidence type="ECO:0000256" key="7">
    <source>
        <dbReference type="ARBA" id="ARBA00022763"/>
    </source>
</evidence>
<evidence type="ECO:0000256" key="6">
    <source>
        <dbReference type="ARBA" id="ARBA00022723"/>
    </source>
</evidence>
<dbReference type="FunFam" id="2.40.50.140:FF:000012">
    <property type="entry name" value="DNA ligase"/>
    <property type="match status" value="1"/>
</dbReference>
<dbReference type="SUPFAM" id="SSF50249">
    <property type="entry name" value="Nucleic acid-binding proteins"/>
    <property type="match status" value="1"/>
</dbReference>
<keyword evidence="10 15" id="KW-0520">NAD</keyword>
<comment type="catalytic activity">
    <reaction evidence="13 15 16">
        <text>NAD(+) + (deoxyribonucleotide)n-3'-hydroxyl + 5'-phospho-(deoxyribonucleotide)m = (deoxyribonucleotide)n+m + AMP + beta-nicotinamide D-nucleotide.</text>
        <dbReference type="EC" id="6.5.1.2"/>
    </reaction>
</comment>
<dbReference type="Gene3D" id="3.30.470.30">
    <property type="entry name" value="DNA ligase/mRNA capping enzyme"/>
    <property type="match status" value="1"/>
</dbReference>
<dbReference type="GO" id="GO:0005829">
    <property type="term" value="C:cytosol"/>
    <property type="evidence" value="ECO:0007669"/>
    <property type="project" value="TreeGrafter"/>
</dbReference>
<dbReference type="InterPro" id="IPR013839">
    <property type="entry name" value="DNAligase_adenylation"/>
</dbReference>
<dbReference type="InterPro" id="IPR013840">
    <property type="entry name" value="DNAligase_N"/>
</dbReference>
<dbReference type="PANTHER" id="PTHR23389">
    <property type="entry name" value="CHROMOSOME TRANSMISSION FIDELITY FACTOR 18"/>
    <property type="match status" value="1"/>
</dbReference>
<evidence type="ECO:0000259" key="17">
    <source>
        <dbReference type="PROSITE" id="PS50172"/>
    </source>
</evidence>
<dbReference type="InterPro" id="IPR018239">
    <property type="entry name" value="DNA_ligase_AS"/>
</dbReference>
<evidence type="ECO:0000256" key="1">
    <source>
        <dbReference type="ARBA" id="ARBA00004067"/>
    </source>
</evidence>
<evidence type="ECO:0000256" key="3">
    <source>
        <dbReference type="ARBA" id="ARBA00013308"/>
    </source>
</evidence>
<dbReference type="Pfam" id="PF14520">
    <property type="entry name" value="HHH_5"/>
    <property type="match status" value="1"/>
</dbReference>
<comment type="function">
    <text evidence="1 15">DNA ligase that catalyzes the formation of phosphodiester linkages between 5'-phosphoryl and 3'-hydroxyl groups in double-stranded DNA using NAD as a coenzyme and as the energy source for the reaction. It is essential for DNA replication and repair of damaged DNA.</text>
</comment>
<keyword evidence="11 15" id="KW-0234">DNA repair</keyword>
<feature type="binding site" evidence="15">
    <location>
        <position position="110"/>
    </location>
    <ligand>
        <name>NAD(+)</name>
        <dbReference type="ChEBI" id="CHEBI:57540"/>
    </ligand>
</feature>
<keyword evidence="6 15" id="KW-0479">Metal-binding</keyword>
<evidence type="ECO:0000256" key="8">
    <source>
        <dbReference type="ARBA" id="ARBA00022833"/>
    </source>
</evidence>
<dbReference type="SUPFAM" id="SSF47781">
    <property type="entry name" value="RuvA domain 2-like"/>
    <property type="match status" value="1"/>
</dbReference>
<evidence type="ECO:0000256" key="4">
    <source>
        <dbReference type="ARBA" id="ARBA00022598"/>
    </source>
</evidence>
<evidence type="ECO:0000256" key="14">
    <source>
        <dbReference type="ARBA" id="ARBA00060881"/>
    </source>
</evidence>
<evidence type="ECO:0000256" key="12">
    <source>
        <dbReference type="ARBA" id="ARBA00023211"/>
    </source>
</evidence>
<dbReference type="InterPro" id="IPR001679">
    <property type="entry name" value="DNA_ligase"/>
</dbReference>
<dbReference type="NCBIfam" id="NF005932">
    <property type="entry name" value="PRK07956.1"/>
    <property type="match status" value="1"/>
</dbReference>
<sequence>MAKKRIKELTDLLSKYDYHYHVLDKPLVDDPTYDGLLAELVKLEKQHPEYALSHSPTQRVGGKVLEGFDTVQHNIPMLSLGNAFNLSDLQDFAKRAQKKIGDSTLTYVAELKIDGLAVTLRYENGKLVRGATRGDGQVGEDITENLKKIKSIPLQLTRAVNIEVRGEVYMPKTSFDRLNEQRKKDDKPQFANPRNAAAGTLRQLDTSIVANRNLSVYFYSIANSDEFGNTHSENLEALKELGFKVNSNYQLFNSIEDVALYCERWQQKREELPYEIDGIVIKIDSLSIQKELGFTAKSPRWAIAFKFPAQRSFSVLKDVTFTVGRTGTITPTAILDPVKLAGTTVSRASLHNEDYIAQKDIRIGDTVVVQKAGDIIPEIVEVINDNRIGKEQKLKMPTECPACKKEAVRLPEEAALRCINPQCTAQIKERIIHFSSRGAMDIDGLGPAVVEQLYDNNLVKNVADLYTLEVDELIKLERFREKSAQNLVNAIENSKKQPLSKLLFGLGIRFVGQKAGRIIAERFESIDHLIEADKEDLEEVPEIGEKIAQSVTDFFSQAQARDIVKRLKEYGVNTAQPKTQTTSSALSGKTVVLTGSLTQLTRKEAKEQIEKLGGKITGSVSKKTDVVIAGENAGSKLDKAKELGISIQNEDYLIKIIKS</sequence>
<dbReference type="SUPFAM" id="SSF56091">
    <property type="entry name" value="DNA ligase/mRNA capping enzyme, catalytic domain"/>
    <property type="match status" value="1"/>
</dbReference>
<dbReference type="GO" id="GO:0006281">
    <property type="term" value="P:DNA repair"/>
    <property type="evidence" value="ECO:0007669"/>
    <property type="project" value="UniProtKB-KW"/>
</dbReference>
<dbReference type="InterPro" id="IPR033136">
    <property type="entry name" value="DNA_ligase_CS"/>
</dbReference>
<feature type="binding site" evidence="15">
    <location>
        <position position="400"/>
    </location>
    <ligand>
        <name>Zn(2+)</name>
        <dbReference type="ChEBI" id="CHEBI:29105"/>
    </ligand>
</feature>
<keyword evidence="12 15" id="KW-0464">Manganese</keyword>
<dbReference type="InterPro" id="IPR004149">
    <property type="entry name" value="Znf_DNAligase_C4"/>
</dbReference>
<evidence type="ECO:0000256" key="2">
    <source>
        <dbReference type="ARBA" id="ARBA00012722"/>
    </source>
</evidence>
<feature type="binding site" evidence="15">
    <location>
        <position position="167"/>
    </location>
    <ligand>
        <name>NAD(+)</name>
        <dbReference type="ChEBI" id="CHEBI:57540"/>
    </ligand>
</feature>
<evidence type="ECO:0000256" key="9">
    <source>
        <dbReference type="ARBA" id="ARBA00022842"/>
    </source>
</evidence>
<keyword evidence="9 15" id="KW-0460">Magnesium</keyword>
<evidence type="ECO:0000256" key="13">
    <source>
        <dbReference type="ARBA" id="ARBA00034005"/>
    </source>
</evidence>
<feature type="binding site" evidence="15">
    <location>
        <begin position="30"/>
        <end position="34"/>
    </location>
    <ligand>
        <name>NAD(+)</name>
        <dbReference type="ChEBI" id="CHEBI:57540"/>
    </ligand>
</feature>
<evidence type="ECO:0000256" key="11">
    <source>
        <dbReference type="ARBA" id="ARBA00023204"/>
    </source>
</evidence>
<dbReference type="Pfam" id="PF01653">
    <property type="entry name" value="DNA_ligase_aden"/>
    <property type="match status" value="1"/>
</dbReference>